<accession>A0A2I2YQP2</accession>
<reference evidence="1" key="4">
    <citation type="submission" date="2025-09" db="UniProtKB">
        <authorList>
            <consortium name="Ensembl"/>
        </authorList>
    </citation>
    <scope>IDENTIFICATION</scope>
</reference>
<dbReference type="EMBL" id="CABD030024457">
    <property type="status" value="NOT_ANNOTATED_CDS"/>
    <property type="molecule type" value="Genomic_DNA"/>
</dbReference>
<reference evidence="2" key="1">
    <citation type="submission" date="2011-05" db="EMBL/GenBank/DDBJ databases">
        <title>Insights into the evolution of the great apes provided by the gorilla genome.</title>
        <authorList>
            <person name="Scally A."/>
        </authorList>
    </citation>
    <scope>NUCLEOTIDE SEQUENCE [LARGE SCALE GENOMIC DNA]</scope>
</reference>
<reference evidence="1 2" key="2">
    <citation type="journal article" date="2012" name="Nature">
        <title>Insights into hominid evolution from the gorilla genome sequence.</title>
        <authorList>
            <person name="Scally A."/>
            <person name="Dutheil J.Y."/>
            <person name="Hillier L.W."/>
            <person name="Jordan G.E."/>
            <person name="Goodhead I."/>
            <person name="Herrero J."/>
            <person name="Hobolth A."/>
            <person name="Lappalainen T."/>
            <person name="Mailund T."/>
            <person name="Marques-Bonet T."/>
            <person name="McCarthy S."/>
            <person name="Montgomery S.H."/>
            <person name="Schwalie P.C."/>
            <person name="Tang Y.A."/>
            <person name="Ward M.C."/>
            <person name="Xue Y."/>
            <person name="Yngvadottir B."/>
            <person name="Alkan C."/>
            <person name="Andersen L.N."/>
            <person name="Ayub Q."/>
            <person name="Ball E.V."/>
            <person name="Beal K."/>
            <person name="Bradley B.J."/>
            <person name="Chen Y."/>
            <person name="Clee C.M."/>
            <person name="Fitzgerald S."/>
            <person name="Graves T.A."/>
            <person name="Gu Y."/>
            <person name="Heath P."/>
            <person name="Heger A."/>
            <person name="Karakoc E."/>
            <person name="Kolb-Kokocinski A."/>
            <person name="Laird G.K."/>
            <person name="Lunter G."/>
            <person name="Meader S."/>
            <person name="Mort M."/>
            <person name="Mullikin J.C."/>
            <person name="Munch K."/>
            <person name="O'Connor T.D."/>
            <person name="Phillips A.D."/>
            <person name="Prado-Martinez J."/>
            <person name="Rogers A.S."/>
            <person name="Sajjadian S."/>
            <person name="Schmidt D."/>
            <person name="Shaw K."/>
            <person name="Simpson J.T."/>
            <person name="Stenson P.D."/>
            <person name="Turner D.J."/>
            <person name="Vigilant L."/>
            <person name="Vilella A.J."/>
            <person name="Whitener W."/>
            <person name="Zhu B."/>
            <person name="Cooper D.N."/>
            <person name="de Jong P."/>
            <person name="Dermitzakis E.T."/>
            <person name="Eichler E.E."/>
            <person name="Flicek P."/>
            <person name="Goldman N."/>
            <person name="Mundy N.I."/>
            <person name="Ning Z."/>
            <person name="Odom D.T."/>
            <person name="Ponting C.P."/>
            <person name="Quail M.A."/>
            <person name="Ryder O.A."/>
            <person name="Searle S.M."/>
            <person name="Warren W.C."/>
            <person name="Wilson R.K."/>
            <person name="Schierup M.H."/>
            <person name="Rogers J."/>
            <person name="Tyler-Smith C."/>
            <person name="Durbin R."/>
        </authorList>
    </citation>
    <scope>NUCLEOTIDE SEQUENCE [LARGE SCALE GENOMIC DNA]</scope>
</reference>
<dbReference type="AlphaFoldDB" id="A0A2I2YQP2"/>
<protein>
    <submittedName>
        <fullName evidence="1">Uncharacterized protein</fullName>
    </submittedName>
</protein>
<dbReference type="InParanoid" id="A0A2I2YQP2"/>
<dbReference type="Proteomes" id="UP000001519">
    <property type="component" value="Chromosome 3"/>
</dbReference>
<sequence>MGDAFSFLHCWRNMGQVTPLADAAGCEWVSCQHLWQPGQERCMCLFFPGAVGATGQCLQQAGLGQLSDVCLDPGSLRSSPGPLTTLASEAINWSPCSVHWSVLSSMRWQNSQRSLGS</sequence>
<organism evidence="1 2">
    <name type="scientific">Gorilla gorilla gorilla</name>
    <name type="common">Western lowland gorilla</name>
    <dbReference type="NCBI Taxonomy" id="9595"/>
    <lineage>
        <taxon>Eukaryota</taxon>
        <taxon>Metazoa</taxon>
        <taxon>Chordata</taxon>
        <taxon>Craniata</taxon>
        <taxon>Vertebrata</taxon>
        <taxon>Euteleostomi</taxon>
        <taxon>Mammalia</taxon>
        <taxon>Eutheria</taxon>
        <taxon>Euarchontoglires</taxon>
        <taxon>Primates</taxon>
        <taxon>Haplorrhini</taxon>
        <taxon>Catarrhini</taxon>
        <taxon>Hominidae</taxon>
        <taxon>Gorilla</taxon>
    </lineage>
</organism>
<evidence type="ECO:0000313" key="2">
    <source>
        <dbReference type="Proteomes" id="UP000001519"/>
    </source>
</evidence>
<dbReference type="Ensembl" id="ENSGGOT00000062905.1">
    <property type="protein sequence ID" value="ENSGGOP00000037212.1"/>
    <property type="gene ID" value="ENSGGOG00000039588.1"/>
</dbReference>
<proteinExistence type="predicted"/>
<evidence type="ECO:0000313" key="1">
    <source>
        <dbReference type="Ensembl" id="ENSGGOP00000037212.1"/>
    </source>
</evidence>
<reference evidence="1" key="3">
    <citation type="submission" date="2025-08" db="UniProtKB">
        <authorList>
            <consortium name="Ensembl"/>
        </authorList>
    </citation>
    <scope>IDENTIFICATION</scope>
</reference>
<dbReference type="GeneTree" id="ENSGT00910000147082"/>
<keyword evidence="2" id="KW-1185">Reference proteome</keyword>
<name>A0A2I2YQP2_GORGO</name>
<dbReference type="OMA" id="SPCSVHW"/>